<reference evidence="3" key="1">
    <citation type="journal article" date="2023" name="Commun. Biol.">
        <title>Genome analysis of Parmales, the sister group of diatoms, reveals the evolutionary specialization of diatoms from phago-mixotrophs to photoautotrophs.</title>
        <authorList>
            <person name="Ban H."/>
            <person name="Sato S."/>
            <person name="Yoshikawa S."/>
            <person name="Yamada K."/>
            <person name="Nakamura Y."/>
            <person name="Ichinomiya M."/>
            <person name="Sato N."/>
            <person name="Blanc-Mathieu R."/>
            <person name="Endo H."/>
            <person name="Kuwata A."/>
            <person name="Ogata H."/>
        </authorList>
    </citation>
    <scope>NUCLEOTIDE SEQUENCE [LARGE SCALE GENOMIC DNA]</scope>
    <source>
        <strain evidence="3">NIES 3700</strain>
    </source>
</reference>
<feature type="region of interest" description="Disordered" evidence="1">
    <location>
        <begin position="285"/>
        <end position="333"/>
    </location>
</feature>
<accession>A0A9W7KYT7</accession>
<feature type="compositionally biased region" description="Polar residues" evidence="1">
    <location>
        <begin position="1"/>
        <end position="11"/>
    </location>
</feature>
<dbReference type="OrthoDB" id="10569549at2759"/>
<dbReference type="AlphaFoldDB" id="A0A9W7KYT7"/>
<dbReference type="EMBL" id="BRXW01000268">
    <property type="protein sequence ID" value="GMI16878.1"/>
    <property type="molecule type" value="Genomic_DNA"/>
</dbReference>
<feature type="compositionally biased region" description="Pro residues" evidence="1">
    <location>
        <begin position="170"/>
        <end position="188"/>
    </location>
</feature>
<evidence type="ECO:0000313" key="2">
    <source>
        <dbReference type="EMBL" id="GMI16878.1"/>
    </source>
</evidence>
<feature type="compositionally biased region" description="Polar residues" evidence="1">
    <location>
        <begin position="309"/>
        <end position="320"/>
    </location>
</feature>
<gene>
    <name evidence="2" type="ORF">TrLO_g1707</name>
</gene>
<evidence type="ECO:0000313" key="3">
    <source>
        <dbReference type="Proteomes" id="UP001165122"/>
    </source>
</evidence>
<dbReference type="Proteomes" id="UP001165122">
    <property type="component" value="Unassembled WGS sequence"/>
</dbReference>
<name>A0A9W7KYT7_9STRA</name>
<feature type="compositionally biased region" description="Low complexity" evidence="1">
    <location>
        <begin position="19"/>
        <end position="28"/>
    </location>
</feature>
<feature type="compositionally biased region" description="Basic residues" evidence="1">
    <location>
        <begin position="29"/>
        <end position="42"/>
    </location>
</feature>
<proteinExistence type="predicted"/>
<organism evidence="2 3">
    <name type="scientific">Triparma laevis f. longispina</name>
    <dbReference type="NCBI Taxonomy" id="1714387"/>
    <lineage>
        <taxon>Eukaryota</taxon>
        <taxon>Sar</taxon>
        <taxon>Stramenopiles</taxon>
        <taxon>Ochrophyta</taxon>
        <taxon>Bolidophyceae</taxon>
        <taxon>Parmales</taxon>
        <taxon>Triparmaceae</taxon>
        <taxon>Triparma</taxon>
    </lineage>
</organism>
<feature type="region of interest" description="Disordered" evidence="1">
    <location>
        <begin position="1"/>
        <end position="54"/>
    </location>
</feature>
<comment type="caution">
    <text evidence="2">The sequence shown here is derived from an EMBL/GenBank/DDBJ whole genome shotgun (WGS) entry which is preliminary data.</text>
</comment>
<protein>
    <submittedName>
        <fullName evidence="2">Uncharacterized protein</fullName>
    </submittedName>
</protein>
<sequence length="333" mass="35508">MFKKSSTQKENMPTRLPLSPVSSNTSRSRFSRSARKAKRSVKKGTSVVFTSKSKSPVKHKLARRGSEEFDGKILEDFQFEMPLDVEEEMAGAIARRQVGVGVGGLGGEVEVGGVDDAPIISKTNSFSAADAQRVITKGVVQQERERLARLEAENAAVSPKKTNATTMSMGPPPPKPATSPPLPPPSTPPAEVDANVHHHYTHAMATPLSVSMANDTSSLVTSLKTVTTSTMDRLRAIGSVLSPKGASSAKTQTMAVVELPTYPLTPPQGTNPIKSGYSLDISSIVGRAPNAPHSPSEFLTGKPKPQLSPLRTNARSSNGKAMTPVRSSTKRRY</sequence>
<keyword evidence="3" id="KW-1185">Reference proteome</keyword>
<evidence type="ECO:0000256" key="1">
    <source>
        <dbReference type="SAM" id="MobiDB-lite"/>
    </source>
</evidence>
<feature type="region of interest" description="Disordered" evidence="1">
    <location>
        <begin position="151"/>
        <end position="193"/>
    </location>
</feature>